<protein>
    <submittedName>
        <fullName evidence="5">Undecaprenyl-phosphate 4-deoxy-4-formamido-L-arabinose transferase</fullName>
        <ecNumber evidence="5">2.4.2.53</ecNumber>
    </submittedName>
</protein>
<dbReference type="Proteomes" id="UP000606624">
    <property type="component" value="Unassembled WGS sequence"/>
</dbReference>
<dbReference type="EC" id="2.4.2.53" evidence="5"/>
<dbReference type="SUPFAM" id="SSF53448">
    <property type="entry name" value="Nucleotide-diphospho-sugar transferases"/>
    <property type="match status" value="1"/>
</dbReference>
<evidence type="ECO:0000313" key="6">
    <source>
        <dbReference type="Proteomes" id="UP000606624"/>
    </source>
</evidence>
<dbReference type="Gene3D" id="3.90.550.10">
    <property type="entry name" value="Spore Coat Polysaccharide Biosynthesis Protein SpsA, Chain A"/>
    <property type="match status" value="1"/>
</dbReference>
<dbReference type="InterPro" id="IPR001173">
    <property type="entry name" value="Glyco_trans_2-like"/>
</dbReference>
<keyword evidence="2 5" id="KW-0808">Transferase</keyword>
<accession>A0A811T404</accession>
<organism evidence="5 6">
    <name type="scientific">Candidatus Argoarchaeum ethanivorans</name>
    <dbReference type="NCBI Taxonomy" id="2608793"/>
    <lineage>
        <taxon>Archaea</taxon>
        <taxon>Methanobacteriati</taxon>
        <taxon>Methanobacteriota</taxon>
        <taxon>Stenosarchaea group</taxon>
        <taxon>Methanomicrobia</taxon>
        <taxon>Methanosarcinales</taxon>
        <taxon>Methanosarcinales incertae sedis</taxon>
        <taxon>GOM Arc I cluster</taxon>
        <taxon>Candidatus Argoarchaeum</taxon>
    </lineage>
</organism>
<dbReference type="PANTHER" id="PTHR43630">
    <property type="entry name" value="POLY-BETA-1,6-N-ACETYL-D-GLUCOSAMINE SYNTHASE"/>
    <property type="match status" value="1"/>
</dbReference>
<evidence type="ECO:0000313" key="5">
    <source>
        <dbReference type="EMBL" id="CAD6490151.1"/>
    </source>
</evidence>
<dbReference type="PANTHER" id="PTHR43630:SF1">
    <property type="entry name" value="POLY-BETA-1,6-N-ACETYL-D-GLUCOSAMINE SYNTHASE"/>
    <property type="match status" value="1"/>
</dbReference>
<dbReference type="InterPro" id="IPR029044">
    <property type="entry name" value="Nucleotide-diphossugar_trans"/>
</dbReference>
<evidence type="ECO:0000256" key="1">
    <source>
        <dbReference type="ARBA" id="ARBA00022676"/>
    </source>
</evidence>
<evidence type="ECO:0000256" key="2">
    <source>
        <dbReference type="ARBA" id="ARBA00022679"/>
    </source>
</evidence>
<gene>
    <name evidence="5" type="primary">arnC_2</name>
    <name evidence="5" type="ORF">KFBDDELM_00029</name>
</gene>
<dbReference type="Pfam" id="PF00535">
    <property type="entry name" value="Glycos_transf_2"/>
    <property type="match status" value="1"/>
</dbReference>
<keyword evidence="3" id="KW-0812">Transmembrane</keyword>
<keyword evidence="3" id="KW-1133">Transmembrane helix</keyword>
<comment type="caution">
    <text evidence="5">The sequence shown here is derived from an EMBL/GenBank/DDBJ whole genome shotgun (WGS) entry which is preliminary data.</text>
</comment>
<feature type="transmembrane region" description="Helical" evidence="3">
    <location>
        <begin position="365"/>
        <end position="385"/>
    </location>
</feature>
<name>A0A811T404_9EURY</name>
<reference evidence="5" key="1">
    <citation type="submission" date="2020-10" db="EMBL/GenBank/DDBJ databases">
        <authorList>
            <person name="Hahn C.J."/>
            <person name="Laso-Perez R."/>
            <person name="Vulcano F."/>
            <person name="Vaziourakis K.-M."/>
            <person name="Stokke R."/>
            <person name="Steen I.H."/>
            <person name="Teske A."/>
            <person name="Boetius A."/>
            <person name="Liebeke M."/>
            <person name="Amann R."/>
            <person name="Knittel K."/>
        </authorList>
    </citation>
    <scope>NUCLEOTIDE SEQUENCE</scope>
    <source>
        <strain evidence="5">Gfbio:e3339647-f889-4370-9287-4fb5cb688e4c:AG392E03_GoMArc1</strain>
    </source>
</reference>
<keyword evidence="3" id="KW-0472">Membrane</keyword>
<evidence type="ECO:0000256" key="3">
    <source>
        <dbReference type="SAM" id="Phobius"/>
    </source>
</evidence>
<feature type="domain" description="Glycosyltransferase 2-like" evidence="4">
    <location>
        <begin position="47"/>
        <end position="213"/>
    </location>
</feature>
<proteinExistence type="predicted"/>
<keyword evidence="1 5" id="KW-0328">Glycosyltransferase</keyword>
<feature type="transmembrane region" description="Helical" evidence="3">
    <location>
        <begin position="297"/>
        <end position="316"/>
    </location>
</feature>
<feature type="transmembrane region" description="Helical" evidence="3">
    <location>
        <begin position="322"/>
        <end position="344"/>
    </location>
</feature>
<feature type="transmembrane region" description="Helical" evidence="3">
    <location>
        <begin position="6"/>
        <end position="31"/>
    </location>
</feature>
<evidence type="ECO:0000259" key="4">
    <source>
        <dbReference type="Pfam" id="PF00535"/>
    </source>
</evidence>
<dbReference type="EMBL" id="CAJHIN010000001">
    <property type="protein sequence ID" value="CAD6490151.1"/>
    <property type="molecule type" value="Genomic_DNA"/>
</dbReference>
<dbReference type="AlphaFoldDB" id="A0A811T404"/>
<sequence length="399" mass="45929">MNPIIILLYLLSFLLIWQFVGYPSLMAIVALKSKPEKKDYSFQPFVSILVATYNEEKVIAKRIENLFTLNYPKDKHEVLVVDSGSTDRTTEIVEKFIGQSNQSQPYLELIKEDKRRGKASAINLGKEHAKGEIVLIADANSIFDKNVLREMMPHFKNPEFGAVSGRYFISNPNNILSGSEAFYWEIEHIIMLGESYLDSISTVIGTISAWRKDLMNFRSTTISEDLDMTIQTRRNGYKVKYEPDAMVYEPSATASEDQIKQRKRTSTGTIQNMFKHINYFLPPRNLYTLLIFPSHKILVMFSPFSLLSIPILYIVAWDIGIVITHLFLSLFIFAGTLILLMSLKSRLVKNKGVKSSFSTSAIPKIIYYVLLNEYLILLAWMDFIFQRYSVLWERAESTR</sequence>
<dbReference type="GO" id="GO:0099621">
    <property type="term" value="F:undecaprenyl-phosphate 4-deoxy-4-formamido-L-arabinose transferase activity"/>
    <property type="evidence" value="ECO:0007669"/>
    <property type="project" value="UniProtKB-EC"/>
</dbReference>